<comment type="caution">
    <text evidence="6">The sequence shown here is derived from an EMBL/GenBank/DDBJ whole genome shotgun (WGS) entry which is preliminary data.</text>
</comment>
<evidence type="ECO:0000256" key="4">
    <source>
        <dbReference type="ARBA" id="ARBA00023136"/>
    </source>
</evidence>
<proteinExistence type="predicted"/>
<keyword evidence="3 5" id="KW-1133">Transmembrane helix</keyword>
<evidence type="ECO:0000256" key="3">
    <source>
        <dbReference type="ARBA" id="ARBA00022989"/>
    </source>
</evidence>
<feature type="transmembrane region" description="Helical" evidence="5">
    <location>
        <begin position="128"/>
        <end position="148"/>
    </location>
</feature>
<evidence type="ECO:0000256" key="1">
    <source>
        <dbReference type="ARBA" id="ARBA00004141"/>
    </source>
</evidence>
<sequence>MSNVIRSWGRAFLSQWHGKMLAMSLAPFLLAVGVWAVALYFWLQPLIDYVHAQFAEHNLFAPAGNLLTSLGLAFLKTVMPPLIAMLLFLPLMILTALIFIGVVAMPLIGRHVGLRHYPQLEQRKGGSLVGSAVTALGGMAVFIGLWIVTLPLYFFPPLAMVVQALLWGWLTCRVMVYDALADYASADERRHILAEHRWRLLAIGVVSGLAGALPGAIWLGGTVLSVAFFPFLAAASIWLYVLVFIFTGLWFAYYCLDALARLRAEAAIVVPAQAGNHAESLMPAQHGFPLARE</sequence>
<evidence type="ECO:0000313" key="7">
    <source>
        <dbReference type="Proteomes" id="UP000484875"/>
    </source>
</evidence>
<evidence type="ECO:0000256" key="5">
    <source>
        <dbReference type="SAM" id="Phobius"/>
    </source>
</evidence>
<feature type="transmembrane region" description="Helical" evidence="5">
    <location>
        <begin position="21"/>
        <end position="43"/>
    </location>
</feature>
<comment type="subcellular location">
    <subcellularLocation>
        <location evidence="1">Membrane</location>
        <topology evidence="1">Multi-pass membrane protein</topology>
    </subcellularLocation>
</comment>
<feature type="transmembrane region" description="Helical" evidence="5">
    <location>
        <begin position="227"/>
        <end position="253"/>
    </location>
</feature>
<accession>A0A845HKC6</accession>
<dbReference type="AlphaFoldDB" id="A0A845HKC6"/>
<keyword evidence="2 5" id="KW-0812">Transmembrane</keyword>
<dbReference type="Proteomes" id="UP000484875">
    <property type="component" value="Unassembled WGS sequence"/>
</dbReference>
<keyword evidence="7" id="KW-1185">Reference proteome</keyword>
<dbReference type="EMBL" id="WWCV01000023">
    <property type="protein sequence ID" value="MYN17929.1"/>
    <property type="molecule type" value="Genomic_DNA"/>
</dbReference>
<reference evidence="6 7" key="1">
    <citation type="submission" date="2019-12" db="EMBL/GenBank/DDBJ databases">
        <title>Novel species isolated from a subtropical stream in China.</title>
        <authorList>
            <person name="Lu H."/>
        </authorList>
    </citation>
    <scope>NUCLEOTIDE SEQUENCE [LARGE SCALE GENOMIC DNA]</scope>
    <source>
        <strain evidence="6 7">FT107W</strain>
    </source>
</reference>
<dbReference type="RefSeq" id="WP_161090523.1">
    <property type="nucleotide sequence ID" value="NZ_WWCV01000023.1"/>
</dbReference>
<feature type="transmembrane region" description="Helical" evidence="5">
    <location>
        <begin position="154"/>
        <end position="177"/>
    </location>
</feature>
<organism evidence="6 7">
    <name type="scientific">Duganella vulcania</name>
    <dbReference type="NCBI Taxonomy" id="2692166"/>
    <lineage>
        <taxon>Bacteria</taxon>
        <taxon>Pseudomonadati</taxon>
        <taxon>Pseudomonadota</taxon>
        <taxon>Betaproteobacteria</taxon>
        <taxon>Burkholderiales</taxon>
        <taxon>Oxalobacteraceae</taxon>
        <taxon>Telluria group</taxon>
        <taxon>Duganella</taxon>
    </lineage>
</organism>
<keyword evidence="4 5" id="KW-0472">Membrane</keyword>
<gene>
    <name evidence="6" type="ORF">GTP81_14305</name>
</gene>
<dbReference type="Pfam" id="PF07264">
    <property type="entry name" value="EI24"/>
    <property type="match status" value="1"/>
</dbReference>
<evidence type="ECO:0000313" key="6">
    <source>
        <dbReference type="EMBL" id="MYN17929.1"/>
    </source>
</evidence>
<feature type="transmembrane region" description="Helical" evidence="5">
    <location>
        <begin position="82"/>
        <end position="108"/>
    </location>
</feature>
<name>A0A845HKC6_9BURK</name>
<protein>
    <recommendedName>
        <fullName evidence="8">EI24 domain-containing protein</fullName>
    </recommendedName>
</protein>
<feature type="transmembrane region" description="Helical" evidence="5">
    <location>
        <begin position="198"/>
        <end position="221"/>
    </location>
</feature>
<evidence type="ECO:0008006" key="8">
    <source>
        <dbReference type="Google" id="ProtNLM"/>
    </source>
</evidence>
<dbReference type="InterPro" id="IPR059112">
    <property type="entry name" value="CysZ/EI24"/>
</dbReference>
<evidence type="ECO:0000256" key="2">
    <source>
        <dbReference type="ARBA" id="ARBA00022692"/>
    </source>
</evidence>